<feature type="non-terminal residue" evidence="1">
    <location>
        <position position="273"/>
    </location>
</feature>
<dbReference type="InterPro" id="IPR023198">
    <property type="entry name" value="PGP-like_dom2"/>
</dbReference>
<dbReference type="SFLD" id="SFLDG01129">
    <property type="entry name" value="C1.5:_HAD__Beta-PGM__Phosphata"/>
    <property type="match status" value="1"/>
</dbReference>
<evidence type="ECO:0000313" key="1">
    <source>
        <dbReference type="EMBL" id="RFU27445.1"/>
    </source>
</evidence>
<dbReference type="Gene3D" id="1.10.150.240">
    <property type="entry name" value="Putative phosphatase, domain 2"/>
    <property type="match status" value="1"/>
</dbReference>
<dbReference type="InterPro" id="IPR052898">
    <property type="entry name" value="ACAD10-like"/>
</dbReference>
<keyword evidence="2" id="KW-1185">Reference proteome</keyword>
<dbReference type="InterPro" id="IPR023214">
    <property type="entry name" value="HAD_sf"/>
</dbReference>
<comment type="caution">
    <text evidence="1">The sequence shown here is derived from an EMBL/GenBank/DDBJ whole genome shotgun (WGS) entry which is preliminary data.</text>
</comment>
<dbReference type="InterPro" id="IPR036412">
    <property type="entry name" value="HAD-like_sf"/>
</dbReference>
<sequence length="273" mass="30518">MAPSKQPRALLFDIGGVVSPMQAILDYETSKGIPPGYVNYCISKNKPNGFWHRLERGEIPMDAAWFQGFTADLNNPSHWSSFYSAQRQKLNLPEKIPPQPPIDGEWLFWDMMRASRDPDPWMYPALKKLKESGQYLLAACSNTVIFPEGHEYNNARGDLRGLFDIFISSAHVGLRKPDPAIYKLVIAEIDRFAKENASTRGKGLGWENGIQPEEIVFLDDIGENLKAAKEIGFGTIKVPLGRSYEAVGELEKLTGLKLAGDYPRIAVPPKAKL</sequence>
<dbReference type="SFLD" id="SFLDS00003">
    <property type="entry name" value="Haloacid_Dehalogenase"/>
    <property type="match status" value="1"/>
</dbReference>
<proteinExistence type="predicted"/>
<dbReference type="SUPFAM" id="SSF56784">
    <property type="entry name" value="HAD-like"/>
    <property type="match status" value="1"/>
</dbReference>
<gene>
    <name evidence="1" type="ORF">B7463_g8895</name>
</gene>
<dbReference type="PANTHER" id="PTHR47829">
    <property type="entry name" value="HYDROLASE, PUTATIVE (AFU_ORTHOLOGUE AFUA_1G12880)-RELATED"/>
    <property type="match status" value="1"/>
</dbReference>
<dbReference type="CDD" id="cd02603">
    <property type="entry name" value="HAD_sEH-N_like"/>
    <property type="match status" value="1"/>
</dbReference>
<name>A0A3E2H266_SCYLI</name>
<feature type="non-terminal residue" evidence="1">
    <location>
        <position position="1"/>
    </location>
</feature>
<dbReference type="Proteomes" id="UP000258309">
    <property type="component" value="Unassembled WGS sequence"/>
</dbReference>
<dbReference type="Pfam" id="PF00702">
    <property type="entry name" value="Hydrolase"/>
    <property type="match status" value="1"/>
</dbReference>
<organism evidence="1 2">
    <name type="scientific">Scytalidium lignicola</name>
    <name type="common">Hyphomycete</name>
    <dbReference type="NCBI Taxonomy" id="5539"/>
    <lineage>
        <taxon>Eukaryota</taxon>
        <taxon>Fungi</taxon>
        <taxon>Dikarya</taxon>
        <taxon>Ascomycota</taxon>
        <taxon>Pezizomycotina</taxon>
        <taxon>Leotiomycetes</taxon>
        <taxon>Leotiomycetes incertae sedis</taxon>
        <taxon>Scytalidium</taxon>
    </lineage>
</organism>
<accession>A0A3E2H266</accession>
<dbReference type="EMBL" id="NCSJ02000206">
    <property type="protein sequence ID" value="RFU27445.1"/>
    <property type="molecule type" value="Genomic_DNA"/>
</dbReference>
<protein>
    <recommendedName>
        <fullName evidence="3">Epoxide hydrolase</fullName>
    </recommendedName>
</protein>
<evidence type="ECO:0000313" key="2">
    <source>
        <dbReference type="Proteomes" id="UP000258309"/>
    </source>
</evidence>
<dbReference type="AlphaFoldDB" id="A0A3E2H266"/>
<evidence type="ECO:0008006" key="3">
    <source>
        <dbReference type="Google" id="ProtNLM"/>
    </source>
</evidence>
<dbReference type="OMA" id="TAPNGFW"/>
<dbReference type="STRING" id="5539.A0A3E2H266"/>
<dbReference type="Gene3D" id="3.40.50.1000">
    <property type="entry name" value="HAD superfamily/HAD-like"/>
    <property type="match status" value="1"/>
</dbReference>
<reference evidence="1 2" key="1">
    <citation type="submission" date="2018-05" db="EMBL/GenBank/DDBJ databases">
        <title>Draft genome sequence of Scytalidium lignicola DSM 105466, a ubiquitous saprotrophic fungus.</title>
        <authorList>
            <person name="Buettner E."/>
            <person name="Gebauer A.M."/>
            <person name="Hofrichter M."/>
            <person name="Liers C."/>
            <person name="Kellner H."/>
        </authorList>
    </citation>
    <scope>NUCLEOTIDE SEQUENCE [LARGE SCALE GENOMIC DNA]</scope>
    <source>
        <strain evidence="1 2">DSM 105466</strain>
    </source>
</reference>
<dbReference type="OrthoDB" id="1694274at2759"/>
<dbReference type="PANTHER" id="PTHR47829:SF1">
    <property type="entry name" value="HAD FAMILY PHOSPHATASE"/>
    <property type="match status" value="1"/>
</dbReference>